<evidence type="ECO:0000313" key="2">
    <source>
        <dbReference type="EMBL" id="MBS8263265.1"/>
    </source>
</evidence>
<dbReference type="PROSITE" id="PS50883">
    <property type="entry name" value="EAL"/>
    <property type="match status" value="1"/>
</dbReference>
<organism evidence="2 3">
    <name type="scientific">Mesobacillus boroniphilus</name>
    <dbReference type="NCBI Taxonomy" id="308892"/>
    <lineage>
        <taxon>Bacteria</taxon>
        <taxon>Bacillati</taxon>
        <taxon>Bacillota</taxon>
        <taxon>Bacilli</taxon>
        <taxon>Bacillales</taxon>
        <taxon>Bacillaceae</taxon>
        <taxon>Mesobacillus</taxon>
    </lineage>
</organism>
<dbReference type="RefSeq" id="WP_213366594.1">
    <property type="nucleotide sequence ID" value="NZ_QTKX01000001.1"/>
</dbReference>
<dbReference type="Gene3D" id="3.20.20.450">
    <property type="entry name" value="EAL domain"/>
    <property type="match status" value="1"/>
</dbReference>
<proteinExistence type="predicted"/>
<dbReference type="EMBL" id="QTKX01000001">
    <property type="protein sequence ID" value="MBS8263265.1"/>
    <property type="molecule type" value="Genomic_DNA"/>
</dbReference>
<dbReference type="SUPFAM" id="SSF103190">
    <property type="entry name" value="Sensory domain-like"/>
    <property type="match status" value="1"/>
</dbReference>
<evidence type="ECO:0000259" key="1">
    <source>
        <dbReference type="PROSITE" id="PS50883"/>
    </source>
</evidence>
<dbReference type="InterPro" id="IPR050706">
    <property type="entry name" value="Cyclic-di-GMP_PDE-like"/>
</dbReference>
<dbReference type="Pfam" id="PF10388">
    <property type="entry name" value="YkuI_C"/>
    <property type="match status" value="1"/>
</dbReference>
<evidence type="ECO:0000313" key="3">
    <source>
        <dbReference type="Proteomes" id="UP000761411"/>
    </source>
</evidence>
<dbReference type="InterPro" id="IPR029151">
    <property type="entry name" value="Sensor-like_sf"/>
</dbReference>
<dbReference type="Gene3D" id="3.30.450.20">
    <property type="entry name" value="PAS domain"/>
    <property type="match status" value="1"/>
</dbReference>
<dbReference type="Pfam" id="PF00563">
    <property type="entry name" value="EAL"/>
    <property type="match status" value="1"/>
</dbReference>
<accession>A0A944CHH8</accession>
<dbReference type="GO" id="GO:0071111">
    <property type="term" value="F:cyclic-guanylate-specific phosphodiesterase activity"/>
    <property type="evidence" value="ECO:0007669"/>
    <property type="project" value="InterPro"/>
</dbReference>
<dbReference type="CDD" id="cd01948">
    <property type="entry name" value="EAL"/>
    <property type="match status" value="1"/>
</dbReference>
<dbReference type="InterPro" id="IPR035919">
    <property type="entry name" value="EAL_sf"/>
</dbReference>
<feature type="domain" description="EAL" evidence="1">
    <location>
        <begin position="1"/>
        <end position="246"/>
    </location>
</feature>
<dbReference type="InterPro" id="IPR018842">
    <property type="entry name" value="YkuI_C"/>
</dbReference>
<keyword evidence="3" id="KW-1185">Reference proteome</keyword>
<dbReference type="PANTHER" id="PTHR33121:SF82">
    <property type="entry name" value="SIGNAL TRANSDUCTION PROTEIN CONTAINING A EAL DOMAIN"/>
    <property type="match status" value="1"/>
</dbReference>
<dbReference type="SMART" id="SM00052">
    <property type="entry name" value="EAL"/>
    <property type="match status" value="1"/>
</dbReference>
<dbReference type="Gene3D" id="1.20.5.170">
    <property type="match status" value="1"/>
</dbReference>
<sequence length="401" mass="46378">MDALDILTDLEHVVPFFQPIFNAEEHKIIGYEILGRYINGIDDISLGPFFQDDTIPEEYRIEVDNVVFNKAMEVASHSGEQDLLWFVNRDAGLLMMDDGEGFLQLIISFQEKGINPEHIVLEISDRNEHSIEHLINYYKSFGIKIAMDKVGSESSNFERIAGIEPEILKIDMSSLRSNNAGPAYIDVLHSLSILARKIGATLLFENIETPYQLQFAWKNGGRFYQGFYLKKPQKELVEKDILKEKLKLEIHGFILSEKKRIQSFFDLRIELHTKFQELITRNKKGQNPSEFLLSIGESVNGIAFRMYICDEDGFQLSPNLYKSGDQWLLQPKYEGKNWSWRPYFLENIIRMRTGKKGILSDRYSDIETGEVIRTFSLPLNEAKFLFVDLSASFLNEREGLF</sequence>
<dbReference type="PANTHER" id="PTHR33121">
    <property type="entry name" value="CYCLIC DI-GMP PHOSPHODIESTERASE PDEF"/>
    <property type="match status" value="1"/>
</dbReference>
<dbReference type="AlphaFoldDB" id="A0A944CHH8"/>
<reference evidence="2 3" key="1">
    <citation type="journal article" date="2021" name="Microorganisms">
        <title>Bacterial Dimethylsulfoniopropionate Biosynthesis in the East China Sea.</title>
        <authorList>
            <person name="Liu J."/>
            <person name="Zhang Y."/>
            <person name="Liu J."/>
            <person name="Zhong H."/>
            <person name="Williams B.T."/>
            <person name="Zheng Y."/>
            <person name="Curson A.R.J."/>
            <person name="Sun C."/>
            <person name="Sun H."/>
            <person name="Song D."/>
            <person name="Wagner Mackenzie B."/>
            <person name="Bermejo Martinez A."/>
            <person name="Todd J.D."/>
            <person name="Zhang X.H."/>
        </authorList>
    </citation>
    <scope>NUCLEOTIDE SEQUENCE [LARGE SCALE GENOMIC DNA]</scope>
    <source>
        <strain evidence="2 3">ESS08</strain>
    </source>
</reference>
<dbReference type="InterPro" id="IPR001633">
    <property type="entry name" value="EAL_dom"/>
</dbReference>
<protein>
    <submittedName>
        <fullName evidence="2">EAL domain-containing protein</fullName>
    </submittedName>
</protein>
<comment type="caution">
    <text evidence="2">The sequence shown here is derived from an EMBL/GenBank/DDBJ whole genome shotgun (WGS) entry which is preliminary data.</text>
</comment>
<gene>
    <name evidence="2" type="ORF">DYI25_02295</name>
</gene>
<dbReference type="SUPFAM" id="SSF141868">
    <property type="entry name" value="EAL domain-like"/>
    <property type="match status" value="1"/>
</dbReference>
<name>A0A944CHH8_9BACI</name>
<dbReference type="Proteomes" id="UP000761411">
    <property type="component" value="Unassembled WGS sequence"/>
</dbReference>